<dbReference type="InterPro" id="IPR023780">
    <property type="entry name" value="Chromo_domain"/>
</dbReference>
<dbReference type="Proteomes" id="UP001642540">
    <property type="component" value="Unassembled WGS sequence"/>
</dbReference>
<evidence type="ECO:0000256" key="2">
    <source>
        <dbReference type="ARBA" id="ARBA00023242"/>
    </source>
</evidence>
<feature type="region of interest" description="Disordered" evidence="3">
    <location>
        <begin position="77"/>
        <end position="110"/>
    </location>
</feature>
<dbReference type="CDD" id="cd00034">
    <property type="entry name" value="CSD"/>
    <property type="match status" value="1"/>
</dbReference>
<dbReference type="EMBL" id="CAXLJM020000019">
    <property type="protein sequence ID" value="CAL8085683.1"/>
    <property type="molecule type" value="Genomic_DNA"/>
</dbReference>
<comment type="subcellular location">
    <subcellularLocation>
        <location evidence="1">Nucleus</location>
    </subcellularLocation>
</comment>
<dbReference type="Pfam" id="PF01393">
    <property type="entry name" value="Chromo_shadow"/>
    <property type="match status" value="1"/>
</dbReference>
<dbReference type="InterPro" id="IPR017984">
    <property type="entry name" value="Chromo_dom_subgr"/>
</dbReference>
<dbReference type="Gene3D" id="2.40.50.40">
    <property type="match status" value="2"/>
</dbReference>
<dbReference type="PROSITE" id="PS00598">
    <property type="entry name" value="CHROMO_1"/>
    <property type="match status" value="1"/>
</dbReference>
<evidence type="ECO:0000256" key="3">
    <source>
        <dbReference type="SAM" id="MobiDB-lite"/>
    </source>
</evidence>
<organism evidence="5 6">
    <name type="scientific">Orchesella dallaii</name>
    <dbReference type="NCBI Taxonomy" id="48710"/>
    <lineage>
        <taxon>Eukaryota</taxon>
        <taxon>Metazoa</taxon>
        <taxon>Ecdysozoa</taxon>
        <taxon>Arthropoda</taxon>
        <taxon>Hexapoda</taxon>
        <taxon>Collembola</taxon>
        <taxon>Entomobryomorpha</taxon>
        <taxon>Entomobryoidea</taxon>
        <taxon>Orchesellidae</taxon>
        <taxon>Orchesellinae</taxon>
        <taxon>Orchesella</taxon>
    </lineage>
</organism>
<dbReference type="InterPro" id="IPR008251">
    <property type="entry name" value="Chromo_shadow_dom"/>
</dbReference>
<dbReference type="CDD" id="cd00024">
    <property type="entry name" value="CD_CSD"/>
    <property type="match status" value="1"/>
</dbReference>
<dbReference type="PANTHER" id="PTHR22812">
    <property type="entry name" value="CHROMOBOX PROTEIN"/>
    <property type="match status" value="1"/>
</dbReference>
<dbReference type="InterPro" id="IPR016197">
    <property type="entry name" value="Chromo-like_dom_sf"/>
</dbReference>
<dbReference type="PROSITE" id="PS50013">
    <property type="entry name" value="CHROMO_2"/>
    <property type="match status" value="1"/>
</dbReference>
<evidence type="ECO:0000259" key="4">
    <source>
        <dbReference type="PROSITE" id="PS50013"/>
    </source>
</evidence>
<feature type="domain" description="Chromo" evidence="4">
    <location>
        <begin position="23"/>
        <end position="61"/>
    </location>
</feature>
<sequence>MGSRTPVPTATSDGDREDEEQVFFVEKILKKRKGTDGKFMYFIKWEGYGAKENTWEPEENLPAHLISEFEKEIKMRKRMKAKGRGRRSESVSSEDTEVIGPGNDEGDGDAEEKIIDGFINEEGERVYLVKLKNVAEPVRIPVKEAQVKYPAAVNKFHQDKFLWVDIDDTPNSLRTSCIVM</sequence>
<name>A0ABP1Q1J5_9HEXA</name>
<evidence type="ECO:0000256" key="1">
    <source>
        <dbReference type="ARBA" id="ARBA00004123"/>
    </source>
</evidence>
<evidence type="ECO:0000313" key="5">
    <source>
        <dbReference type="EMBL" id="CAL8085683.1"/>
    </source>
</evidence>
<dbReference type="InterPro" id="IPR023779">
    <property type="entry name" value="Chromodomain_CS"/>
</dbReference>
<dbReference type="Pfam" id="PF00385">
    <property type="entry name" value="Chromo"/>
    <property type="match status" value="1"/>
</dbReference>
<evidence type="ECO:0000313" key="6">
    <source>
        <dbReference type="Proteomes" id="UP001642540"/>
    </source>
</evidence>
<dbReference type="SUPFAM" id="SSF54160">
    <property type="entry name" value="Chromo domain-like"/>
    <property type="match status" value="2"/>
</dbReference>
<dbReference type="PRINTS" id="PR00504">
    <property type="entry name" value="CHROMODOMAIN"/>
</dbReference>
<accession>A0ABP1Q1J5</accession>
<comment type="caution">
    <text evidence="5">The sequence shown here is derived from an EMBL/GenBank/DDBJ whole genome shotgun (WGS) entry which is preliminary data.</text>
</comment>
<dbReference type="SMART" id="SM00298">
    <property type="entry name" value="CHROMO"/>
    <property type="match status" value="2"/>
</dbReference>
<dbReference type="InterPro" id="IPR051219">
    <property type="entry name" value="Heterochromatin_chromo-domain"/>
</dbReference>
<reference evidence="5 6" key="1">
    <citation type="submission" date="2024-08" db="EMBL/GenBank/DDBJ databases">
        <authorList>
            <person name="Cucini C."/>
            <person name="Frati F."/>
        </authorList>
    </citation>
    <scope>NUCLEOTIDE SEQUENCE [LARGE SCALE GENOMIC DNA]</scope>
</reference>
<gene>
    <name evidence="5" type="ORF">ODALV1_LOCUS6192</name>
</gene>
<proteinExistence type="predicted"/>
<keyword evidence="6" id="KW-1185">Reference proteome</keyword>
<protein>
    <recommendedName>
        <fullName evidence="4">Chromo domain-containing protein</fullName>
    </recommendedName>
</protein>
<keyword evidence="2" id="KW-0539">Nucleus</keyword>
<dbReference type="InterPro" id="IPR000953">
    <property type="entry name" value="Chromo/chromo_shadow_dom"/>
</dbReference>